<dbReference type="GO" id="GO:0008299">
    <property type="term" value="P:isoprenoid biosynthetic process"/>
    <property type="evidence" value="ECO:0007669"/>
    <property type="project" value="UniProtKB-ARBA"/>
</dbReference>
<dbReference type="OrthoDB" id="2861623at2759"/>
<keyword evidence="4" id="KW-0456">Lyase</keyword>
<dbReference type="GO" id="GO:0046872">
    <property type="term" value="F:metal ion binding"/>
    <property type="evidence" value="ECO:0007669"/>
    <property type="project" value="UniProtKB-KW"/>
</dbReference>
<keyword evidence="7" id="KW-1185">Reference proteome</keyword>
<evidence type="ECO:0000313" key="6">
    <source>
        <dbReference type="EMBL" id="KAF1954078.1"/>
    </source>
</evidence>
<evidence type="ECO:0000256" key="3">
    <source>
        <dbReference type="ARBA" id="ARBA00022842"/>
    </source>
</evidence>
<evidence type="ECO:0000256" key="4">
    <source>
        <dbReference type="RuleBase" id="RU366034"/>
    </source>
</evidence>
<reference evidence="6" key="1">
    <citation type="journal article" date="2020" name="Stud. Mycol.">
        <title>101 Dothideomycetes genomes: a test case for predicting lifestyles and emergence of pathogens.</title>
        <authorList>
            <person name="Haridas S."/>
            <person name="Albert R."/>
            <person name="Binder M."/>
            <person name="Bloem J."/>
            <person name="Labutti K."/>
            <person name="Salamov A."/>
            <person name="Andreopoulos B."/>
            <person name="Baker S."/>
            <person name="Barry K."/>
            <person name="Bills G."/>
            <person name="Bluhm B."/>
            <person name="Cannon C."/>
            <person name="Castanera R."/>
            <person name="Culley D."/>
            <person name="Daum C."/>
            <person name="Ezra D."/>
            <person name="Gonzalez J."/>
            <person name="Henrissat B."/>
            <person name="Kuo A."/>
            <person name="Liang C."/>
            <person name="Lipzen A."/>
            <person name="Lutzoni F."/>
            <person name="Magnuson J."/>
            <person name="Mondo S."/>
            <person name="Nolan M."/>
            <person name="Ohm R."/>
            <person name="Pangilinan J."/>
            <person name="Park H.-J."/>
            <person name="Ramirez L."/>
            <person name="Alfaro M."/>
            <person name="Sun H."/>
            <person name="Tritt A."/>
            <person name="Yoshinaga Y."/>
            <person name="Zwiers L.-H."/>
            <person name="Turgeon B."/>
            <person name="Goodwin S."/>
            <person name="Spatafora J."/>
            <person name="Crous P."/>
            <person name="Grigoriev I."/>
        </authorList>
    </citation>
    <scope>NUCLEOTIDE SEQUENCE</scope>
    <source>
        <strain evidence="6">CBS 675.92</strain>
    </source>
</reference>
<dbReference type="InterPro" id="IPR034686">
    <property type="entry name" value="Terpene_cyclase-like_2"/>
</dbReference>
<dbReference type="SFLD" id="SFLDS00005">
    <property type="entry name" value="Isoprenoid_Synthase_Type_I"/>
    <property type="match status" value="1"/>
</dbReference>
<dbReference type="PANTHER" id="PTHR35201">
    <property type="entry name" value="TERPENE SYNTHASE"/>
    <property type="match status" value="1"/>
</dbReference>
<dbReference type="AlphaFoldDB" id="A0A6A5TNT4"/>
<feature type="non-terminal residue" evidence="6">
    <location>
        <position position="332"/>
    </location>
</feature>
<dbReference type="Gene3D" id="1.10.600.10">
    <property type="entry name" value="Farnesyl Diphosphate Synthase"/>
    <property type="match status" value="1"/>
</dbReference>
<dbReference type="Proteomes" id="UP000800035">
    <property type="component" value="Unassembled WGS sequence"/>
</dbReference>
<protein>
    <recommendedName>
        <fullName evidence="4">Terpene synthase</fullName>
        <ecNumber evidence="4">4.2.3.-</ecNumber>
    </recommendedName>
</protein>
<dbReference type="SFLD" id="SFLDG01020">
    <property type="entry name" value="Terpene_Cyclase_Like_2"/>
    <property type="match status" value="1"/>
</dbReference>
<evidence type="ECO:0000313" key="7">
    <source>
        <dbReference type="Proteomes" id="UP000800035"/>
    </source>
</evidence>
<sequence length="332" mass="38458">RKQLLASLHGQIIRIPDLAPLFAHWPTKTNPELDTIRTHIRDWIDAYAPPSTLQALQSSDIGLFGATWWPNSPFQKLRIITYLAIWLFTWDDEIDINDGTMWDEFGAAQIYRDQTLAYVRYTLGIDTKSPEVTNRVILNFAPIGASLKAAYTREQKQRIYEEMRFFMEMSEREQQLRLSGIIPSVDEFWNYRLGSSAVTVCLAFHEFSYENMHLPASFHEDSDVKSIIRYTNMIVSATNDLFSVKKEIERDAVDSLIPIMYYHVGGTVQAAVDEVVMFIKKEIKAFDAAAERLDRKYQDAESDMRRQVRVYVEGCKYTTTGNLTWSLSTKRY</sequence>
<dbReference type="SUPFAM" id="SSF48576">
    <property type="entry name" value="Terpenoid synthases"/>
    <property type="match status" value="1"/>
</dbReference>
<feature type="non-terminal residue" evidence="6">
    <location>
        <position position="1"/>
    </location>
</feature>
<organism evidence="6 7">
    <name type="scientific">Byssothecium circinans</name>
    <dbReference type="NCBI Taxonomy" id="147558"/>
    <lineage>
        <taxon>Eukaryota</taxon>
        <taxon>Fungi</taxon>
        <taxon>Dikarya</taxon>
        <taxon>Ascomycota</taxon>
        <taxon>Pezizomycotina</taxon>
        <taxon>Dothideomycetes</taxon>
        <taxon>Pleosporomycetidae</taxon>
        <taxon>Pleosporales</taxon>
        <taxon>Massarineae</taxon>
        <taxon>Massarinaceae</taxon>
        <taxon>Byssothecium</taxon>
    </lineage>
</organism>
<keyword evidence="3 4" id="KW-0460">Magnesium</keyword>
<keyword evidence="4" id="KW-0479">Metal-binding</keyword>
<evidence type="ECO:0000256" key="2">
    <source>
        <dbReference type="ARBA" id="ARBA00006333"/>
    </source>
</evidence>
<dbReference type="Pfam" id="PF19086">
    <property type="entry name" value="Terpene_syn_C_2"/>
    <property type="match status" value="1"/>
</dbReference>
<dbReference type="EMBL" id="ML977000">
    <property type="protein sequence ID" value="KAF1954078.1"/>
    <property type="molecule type" value="Genomic_DNA"/>
</dbReference>
<comment type="cofactor">
    <cofactor evidence="1 4">
        <name>Mg(2+)</name>
        <dbReference type="ChEBI" id="CHEBI:18420"/>
    </cofactor>
</comment>
<dbReference type="GO" id="GO:0010333">
    <property type="term" value="F:terpene synthase activity"/>
    <property type="evidence" value="ECO:0007669"/>
    <property type="project" value="InterPro"/>
</dbReference>
<evidence type="ECO:0000256" key="5">
    <source>
        <dbReference type="SAM" id="Coils"/>
    </source>
</evidence>
<dbReference type="PANTHER" id="PTHR35201:SF4">
    <property type="entry name" value="BETA-PINACENE SYNTHASE-RELATED"/>
    <property type="match status" value="1"/>
</dbReference>
<comment type="similarity">
    <text evidence="2 4">Belongs to the terpene synthase family.</text>
</comment>
<proteinExistence type="inferred from homology"/>
<accession>A0A6A5TNT4</accession>
<feature type="coiled-coil region" evidence="5">
    <location>
        <begin position="283"/>
        <end position="310"/>
    </location>
</feature>
<evidence type="ECO:0000256" key="1">
    <source>
        <dbReference type="ARBA" id="ARBA00001946"/>
    </source>
</evidence>
<dbReference type="InterPro" id="IPR008949">
    <property type="entry name" value="Isoprenoid_synthase_dom_sf"/>
</dbReference>
<dbReference type="EC" id="4.2.3.-" evidence="4"/>
<name>A0A6A5TNT4_9PLEO</name>
<gene>
    <name evidence="6" type="ORF">CC80DRAFT_371003</name>
</gene>
<keyword evidence="5" id="KW-0175">Coiled coil</keyword>